<dbReference type="InterPro" id="IPR045465">
    <property type="entry name" value="Trans_reg_dom"/>
</dbReference>
<proteinExistence type="predicted"/>
<evidence type="ECO:0000313" key="2">
    <source>
        <dbReference type="EMBL" id="TYO63377.1"/>
    </source>
</evidence>
<dbReference type="Pfam" id="PF20109">
    <property type="entry name" value="Trans_reg_dom"/>
    <property type="match status" value="1"/>
</dbReference>
<reference evidence="2 3" key="1">
    <citation type="submission" date="2019-08" db="EMBL/GenBank/DDBJ databases">
        <title>Bradyrhizobium hipponensis sp. nov., a rhizobium isolated from a Lupinus angustifolius root nodule in Tunisia.</title>
        <authorList>
            <person name="Off K."/>
            <person name="Rejili M."/>
            <person name="Mars M."/>
            <person name="Brachmann A."/>
            <person name="Marin M."/>
        </authorList>
    </citation>
    <scope>NUCLEOTIDE SEQUENCE [LARGE SCALE GENOMIC DNA]</scope>
    <source>
        <strain evidence="3">aSej3</strain>
    </source>
</reference>
<name>A0A5S4YIT6_9BRAD</name>
<dbReference type="AlphaFoldDB" id="A0A5S4YIT6"/>
<dbReference type="Proteomes" id="UP000324797">
    <property type="component" value="Unassembled WGS sequence"/>
</dbReference>
<gene>
    <name evidence="2" type="ORF">FXV83_27925</name>
</gene>
<sequence length="63" mass="7526">MSKFDWRSPEAYQHAIKSAEMPDLAWESLRRSPNYRASFREVRSKGGQVTSEFRRRWGVCFRS</sequence>
<dbReference type="RefSeq" id="WP_148742791.1">
    <property type="nucleotide sequence ID" value="NZ_VSTH01000101.1"/>
</dbReference>
<dbReference type="EMBL" id="VSTH01000101">
    <property type="protein sequence ID" value="TYO63377.1"/>
    <property type="molecule type" value="Genomic_DNA"/>
</dbReference>
<comment type="caution">
    <text evidence="2">The sequence shown here is derived from an EMBL/GenBank/DDBJ whole genome shotgun (WGS) entry which is preliminary data.</text>
</comment>
<evidence type="ECO:0000313" key="3">
    <source>
        <dbReference type="Proteomes" id="UP000324797"/>
    </source>
</evidence>
<protein>
    <recommendedName>
        <fullName evidence="1">Transcriptional regulator-like domain-containing protein</fullName>
    </recommendedName>
</protein>
<feature type="domain" description="Transcriptional regulator-like" evidence="1">
    <location>
        <begin position="5"/>
        <end position="62"/>
    </location>
</feature>
<accession>A0A5S4YIT6</accession>
<evidence type="ECO:0000259" key="1">
    <source>
        <dbReference type="Pfam" id="PF20109"/>
    </source>
</evidence>
<keyword evidence="3" id="KW-1185">Reference proteome</keyword>
<organism evidence="2 3">
    <name type="scientific">Bradyrhizobium hipponense</name>
    <dbReference type="NCBI Taxonomy" id="2605638"/>
    <lineage>
        <taxon>Bacteria</taxon>
        <taxon>Pseudomonadati</taxon>
        <taxon>Pseudomonadota</taxon>
        <taxon>Alphaproteobacteria</taxon>
        <taxon>Hyphomicrobiales</taxon>
        <taxon>Nitrobacteraceae</taxon>
        <taxon>Bradyrhizobium</taxon>
    </lineage>
</organism>